<sequence length="39" mass="4358">MSQNVPYFAKITTDVTIKSHSQSCIFVFSNPTLIQNPSL</sequence>
<dbReference type="KEGG" id="hbi:HBZC1_10560"/>
<gene>
    <name evidence="1" type="ordered locus">HBZC1_10560</name>
</gene>
<organism evidence="1 2">
    <name type="scientific">Helicobacter bizzozeronii (strain CIII-1)</name>
    <dbReference type="NCBI Taxonomy" id="1002804"/>
    <lineage>
        <taxon>Bacteria</taxon>
        <taxon>Pseudomonadati</taxon>
        <taxon>Campylobacterota</taxon>
        <taxon>Epsilonproteobacteria</taxon>
        <taxon>Campylobacterales</taxon>
        <taxon>Helicobacteraceae</taxon>
        <taxon>Helicobacter</taxon>
    </lineage>
</organism>
<dbReference type="Proteomes" id="UP000008387">
    <property type="component" value="Chromosome"/>
</dbReference>
<reference evidence="1 2" key="1">
    <citation type="journal article" date="2011" name="J. Bacteriol.">
        <title>Genome sequence of Helicobacter bizzozeronii strain CIII-1, an isolate from human gastric mucosa.</title>
        <authorList>
            <person name="Schott T."/>
            <person name="Rossi M."/>
            <person name="Hanninen M.L."/>
        </authorList>
    </citation>
    <scope>NUCLEOTIDE SEQUENCE [LARGE SCALE GENOMIC DNA]</scope>
    <source>
        <strain evidence="1 2">CIII-1</strain>
    </source>
</reference>
<protein>
    <submittedName>
        <fullName evidence="1">Uncharacterized protein</fullName>
    </submittedName>
</protein>
<dbReference type="AlphaFoldDB" id="F8KT91"/>
<dbReference type="HOGENOM" id="CLU_3310716_0_0_7"/>
<proteinExistence type="predicted"/>
<keyword evidence="2" id="KW-1185">Reference proteome</keyword>
<dbReference type="EMBL" id="FR871757">
    <property type="protein sequence ID" value="CCB80042.1"/>
    <property type="molecule type" value="Genomic_DNA"/>
</dbReference>
<evidence type="ECO:0000313" key="1">
    <source>
        <dbReference type="EMBL" id="CCB80042.1"/>
    </source>
</evidence>
<accession>F8KT91</accession>
<evidence type="ECO:0000313" key="2">
    <source>
        <dbReference type="Proteomes" id="UP000008387"/>
    </source>
</evidence>
<dbReference type="STRING" id="1002804.HBZC1_10560"/>
<name>F8KT91_HELBC</name>